<evidence type="ECO:0000313" key="1">
    <source>
        <dbReference type="EMBL" id="QOS67027.1"/>
    </source>
</evidence>
<proteinExistence type="predicted"/>
<sequence>MAQKALTGYREKLAQTNREAKATVVALAVVVAVWLVGGFGLAGLDVQVLSTPLWIVVGCVGTWIAAVVAAIVLTRCVFADFSLDDEEGLDG</sequence>
<gene>
    <name evidence="1" type="ORF">GS424_010765</name>
</gene>
<reference evidence="1 2" key="1">
    <citation type="submission" date="2020-10" db="EMBL/GenBank/DDBJ databases">
        <title>Eggerthella sp. nov., isolated from human feces.</title>
        <authorList>
            <person name="Yajun G."/>
        </authorList>
    </citation>
    <scope>NUCLEOTIDE SEQUENCE [LARGE SCALE GENOMIC DNA]</scope>
    <source>
        <strain evidence="1 2">HF-1101</strain>
    </source>
</reference>
<accession>A0A6L7ISW7</accession>
<organism evidence="1 2">
    <name type="scientific">Eggerthella guodeyinii</name>
    <dbReference type="NCBI Taxonomy" id="2690837"/>
    <lineage>
        <taxon>Bacteria</taxon>
        <taxon>Bacillati</taxon>
        <taxon>Actinomycetota</taxon>
        <taxon>Coriobacteriia</taxon>
        <taxon>Eggerthellales</taxon>
        <taxon>Eggerthellaceae</taxon>
        <taxon>Eggerthella</taxon>
    </lineage>
</organism>
<dbReference type="InterPro" id="IPR010398">
    <property type="entry name" value="DUF997"/>
</dbReference>
<dbReference type="Pfam" id="PF06196">
    <property type="entry name" value="DUF997"/>
    <property type="match status" value="1"/>
</dbReference>
<dbReference type="EMBL" id="CP063310">
    <property type="protein sequence ID" value="QOS67027.1"/>
    <property type="molecule type" value="Genomic_DNA"/>
</dbReference>
<dbReference type="AlphaFoldDB" id="A0A6L7ISW7"/>
<evidence type="ECO:0000313" key="2">
    <source>
        <dbReference type="Proteomes" id="UP000478463"/>
    </source>
</evidence>
<dbReference type="KEGG" id="egd:GS424_010765"/>
<protein>
    <submittedName>
        <fullName evidence="1">YhdT family protein</fullName>
    </submittedName>
</protein>
<dbReference type="RefSeq" id="WP_160942217.1">
    <property type="nucleotide sequence ID" value="NZ_CP063310.1"/>
</dbReference>
<dbReference type="Proteomes" id="UP000478463">
    <property type="component" value="Chromosome"/>
</dbReference>
<name>A0A6L7ISW7_9ACTN</name>